<evidence type="ECO:0000313" key="1">
    <source>
        <dbReference type="EMBL" id="NPD91509.1"/>
    </source>
</evidence>
<protein>
    <recommendedName>
        <fullName evidence="3">ATP-grasp domain-containing protein</fullName>
    </recommendedName>
</protein>
<keyword evidence="2" id="KW-1185">Reference proteome</keyword>
<dbReference type="SUPFAM" id="SSF56059">
    <property type="entry name" value="Glutathione synthetase ATP-binding domain-like"/>
    <property type="match status" value="1"/>
</dbReference>
<accession>A0ABX2AKE4</accession>
<comment type="caution">
    <text evidence="1">The sequence shown here is derived from an EMBL/GenBank/DDBJ whole genome shotgun (WGS) entry which is preliminary data.</text>
</comment>
<reference evidence="1 2" key="1">
    <citation type="submission" date="2020-05" db="EMBL/GenBank/DDBJ databases">
        <title>Distinct polysaccharide utilization as determinants for interspecies competition between intestinal Prevotella spp.</title>
        <authorList>
            <person name="Galvez E.J.C."/>
            <person name="Iljazovic A."/>
            <person name="Strowig T."/>
        </authorList>
    </citation>
    <scope>NUCLEOTIDE SEQUENCE [LARGE SCALE GENOMIC DNA]</scope>
    <source>
        <strain evidence="1 2">PMUR</strain>
    </source>
</reference>
<proteinExistence type="predicted"/>
<organism evidence="1 2">
    <name type="scientific">Xylanibacter muris</name>
    <dbReference type="NCBI Taxonomy" id="2736290"/>
    <lineage>
        <taxon>Bacteria</taxon>
        <taxon>Pseudomonadati</taxon>
        <taxon>Bacteroidota</taxon>
        <taxon>Bacteroidia</taxon>
        <taxon>Bacteroidales</taxon>
        <taxon>Prevotellaceae</taxon>
        <taxon>Xylanibacter</taxon>
    </lineage>
</organism>
<dbReference type="EMBL" id="JABKKF010000002">
    <property type="protein sequence ID" value="NPD91509.1"/>
    <property type="molecule type" value="Genomic_DNA"/>
</dbReference>
<sequence length="363" mass="40526">MILHIFNPEHDLALAGNRNGFTAPHAARALRSDLGYIPALWASPGDFILVENKEYADKAFRKLNAKLGYIGKSAERNFVNFIEADELCRCDIEGIDPWGWDTALCNMLLRKGIDRKWLPGLEILSSIRMLSHRSASAGILSGLTDIYGTIGKSSVCVSEKDIAGKVAEYGRAVIKAPWSCSGRGVRFVDRQSFPVLSGWIRNTLKKQDALMVEPYYRKVKDFGMEFFSYGDGRVGYCGLSLFCASNGAYTGSLLATENVKLEVLKRYISVDLLDSVRRRICELLGRQLAGCYRGPLGIDMMVVNNEADGGFLLHPCVEINLRRTMGHVALSLSPDDDDIRKIMRITIQDNYRLKINNLTTKKL</sequence>
<dbReference type="RefSeq" id="WP_172274152.1">
    <property type="nucleotide sequence ID" value="NZ_CASGMU010000002.1"/>
</dbReference>
<gene>
    <name evidence="1" type="ORF">HPS56_03920</name>
</gene>
<name>A0ABX2AKE4_9BACT</name>
<evidence type="ECO:0008006" key="3">
    <source>
        <dbReference type="Google" id="ProtNLM"/>
    </source>
</evidence>
<evidence type="ECO:0000313" key="2">
    <source>
        <dbReference type="Proteomes" id="UP000714420"/>
    </source>
</evidence>
<dbReference type="Proteomes" id="UP000714420">
    <property type="component" value="Unassembled WGS sequence"/>
</dbReference>